<dbReference type="KEGG" id="lvi:G7068_13875"/>
<sequence length="134" mass="15144">MTNAKAQIAAWQHIANDPSAAYQDPVQIRGIHPMKENIEIKLLITRERADKFMDAPDLEPFDVLIVSATCWDREIGEQVETDITPFLAHIDRLLSTEHALTSVDYSHMSDTPTAYRLIFVDSDQRPVRAQAVQG</sequence>
<organism evidence="1 2">
    <name type="scientific">Leucobacter viscericola</name>
    <dbReference type="NCBI Taxonomy" id="2714935"/>
    <lineage>
        <taxon>Bacteria</taxon>
        <taxon>Bacillati</taxon>
        <taxon>Actinomycetota</taxon>
        <taxon>Actinomycetes</taxon>
        <taxon>Micrococcales</taxon>
        <taxon>Microbacteriaceae</taxon>
        <taxon>Leucobacter</taxon>
    </lineage>
</organism>
<accession>A0A6G7XI59</accession>
<dbReference type="EMBL" id="CP049863">
    <property type="protein sequence ID" value="QIK64166.1"/>
    <property type="molecule type" value="Genomic_DNA"/>
</dbReference>
<evidence type="ECO:0000313" key="2">
    <source>
        <dbReference type="Proteomes" id="UP000502677"/>
    </source>
</evidence>
<protein>
    <submittedName>
        <fullName evidence="1">Uncharacterized protein</fullName>
    </submittedName>
</protein>
<evidence type="ECO:0000313" key="1">
    <source>
        <dbReference type="EMBL" id="QIK64166.1"/>
    </source>
</evidence>
<dbReference type="AlphaFoldDB" id="A0A6G7XI59"/>
<dbReference type="Proteomes" id="UP000502677">
    <property type="component" value="Chromosome"/>
</dbReference>
<gene>
    <name evidence="1" type="ORF">G7068_13875</name>
</gene>
<name>A0A6G7XI59_9MICO</name>
<keyword evidence="2" id="KW-1185">Reference proteome</keyword>
<dbReference type="RefSeq" id="WP_166292503.1">
    <property type="nucleotide sequence ID" value="NZ_CP049863.1"/>
</dbReference>
<reference evidence="1 2" key="1">
    <citation type="submission" date="2020-03" db="EMBL/GenBank/DDBJ databases">
        <title>Leucobacter sp. nov., isolated from beetles.</title>
        <authorList>
            <person name="Hyun D.-W."/>
            <person name="Bae J.-W."/>
        </authorList>
    </citation>
    <scope>NUCLEOTIDE SEQUENCE [LARGE SCALE GENOMIC DNA]</scope>
    <source>
        <strain evidence="1 2">HDW9C</strain>
    </source>
</reference>
<proteinExistence type="predicted"/>